<sequence>MKTFGRLLAVGLLLAGAARAEVPDVAVDIPPVHALTARVMQGLGEPALVMRPGASPHGYAMRPSEAAALERAEVIFFVSGQLTRWFERALEPLAARAVTVELLESPGTVRHAFREDALFSRPGGADEDDEHGHGHGNGDENHGGDHTQPGPDPHGWLDPENGKLWLAHIAETLAGVDPDNAAIYRTNAAAGQVEIDAAVARARALLEPVKTQPFFVHHDAYQYFERRFDLRTAGAVARSDAAQPGPRRVADLRAAVSGTGTVCIFSEPQFNPGLLATVFEGHALRKAALDPLGTSLPQGPGLYPALIETLATDIAACLGGD</sequence>
<dbReference type="Proteomes" id="UP001226762">
    <property type="component" value="Unassembled WGS sequence"/>
</dbReference>
<name>A0AAE3WD37_9RHOB</name>
<protein>
    <recommendedName>
        <fullName evidence="2">High-affinity zinc uptake system protein ZnuA</fullName>
    </recommendedName>
</protein>
<keyword evidence="9" id="KW-1185">Reference proteome</keyword>
<reference evidence="8" key="1">
    <citation type="submission" date="2022-07" db="EMBL/GenBank/DDBJ databases">
        <authorList>
            <person name="Otstavnykh N."/>
            <person name="Isaeva M."/>
            <person name="Bystritskaya E."/>
        </authorList>
    </citation>
    <scope>NUCLEOTIDE SEQUENCE</scope>
    <source>
        <strain evidence="8">KCTC 52189</strain>
    </source>
</reference>
<keyword evidence="5" id="KW-0864">Zinc transport</keyword>
<evidence type="ECO:0000256" key="2">
    <source>
        <dbReference type="ARBA" id="ARBA00015915"/>
    </source>
</evidence>
<organism evidence="8 9">
    <name type="scientific">Marimonas arenosa</name>
    <dbReference type="NCBI Taxonomy" id="1795305"/>
    <lineage>
        <taxon>Bacteria</taxon>
        <taxon>Pseudomonadati</taxon>
        <taxon>Pseudomonadota</taxon>
        <taxon>Alphaproteobacteria</taxon>
        <taxon>Rhodobacterales</taxon>
        <taxon>Paracoccaceae</taxon>
        <taxon>Marimonas</taxon>
    </lineage>
</organism>
<evidence type="ECO:0000256" key="7">
    <source>
        <dbReference type="SAM" id="SignalP"/>
    </source>
</evidence>
<dbReference type="GO" id="GO:0006829">
    <property type="term" value="P:zinc ion transport"/>
    <property type="evidence" value="ECO:0007669"/>
    <property type="project" value="UniProtKB-KW"/>
</dbReference>
<dbReference type="RefSeq" id="WP_306735522.1">
    <property type="nucleotide sequence ID" value="NZ_JANHAX010000002.1"/>
</dbReference>
<dbReference type="Gene3D" id="3.40.50.1980">
    <property type="entry name" value="Nitrogenase molybdenum iron protein domain"/>
    <property type="match status" value="2"/>
</dbReference>
<dbReference type="GO" id="GO:0046872">
    <property type="term" value="F:metal ion binding"/>
    <property type="evidence" value="ECO:0007669"/>
    <property type="project" value="InterPro"/>
</dbReference>
<evidence type="ECO:0000256" key="1">
    <source>
        <dbReference type="ARBA" id="ARBA00011028"/>
    </source>
</evidence>
<dbReference type="SUPFAM" id="SSF53807">
    <property type="entry name" value="Helical backbone' metal receptor"/>
    <property type="match status" value="1"/>
</dbReference>
<keyword evidence="5" id="KW-0862">Zinc</keyword>
<evidence type="ECO:0000256" key="6">
    <source>
        <dbReference type="SAM" id="MobiDB-lite"/>
    </source>
</evidence>
<feature type="compositionally biased region" description="Basic and acidic residues" evidence="6">
    <location>
        <begin position="130"/>
        <end position="145"/>
    </location>
</feature>
<keyword evidence="3" id="KW-0813">Transport</keyword>
<dbReference type="Pfam" id="PF01297">
    <property type="entry name" value="ZnuA"/>
    <property type="match status" value="1"/>
</dbReference>
<dbReference type="EMBL" id="JANHAX010000002">
    <property type="protein sequence ID" value="MDQ2090255.1"/>
    <property type="molecule type" value="Genomic_DNA"/>
</dbReference>
<dbReference type="PANTHER" id="PTHR42953">
    <property type="entry name" value="HIGH-AFFINITY ZINC UPTAKE SYSTEM PROTEIN ZNUA-RELATED"/>
    <property type="match status" value="1"/>
</dbReference>
<proteinExistence type="inferred from homology"/>
<comment type="similarity">
    <text evidence="1">Belongs to the bacterial solute-binding protein 9 family.</text>
</comment>
<gene>
    <name evidence="8" type="ORF">NO357_10140</name>
</gene>
<evidence type="ECO:0000256" key="3">
    <source>
        <dbReference type="ARBA" id="ARBA00022448"/>
    </source>
</evidence>
<dbReference type="PANTHER" id="PTHR42953:SF3">
    <property type="entry name" value="HIGH-AFFINITY ZINC UPTAKE SYSTEM PROTEIN ZNUA"/>
    <property type="match status" value="1"/>
</dbReference>
<dbReference type="AlphaFoldDB" id="A0AAE3WD37"/>
<evidence type="ECO:0000256" key="5">
    <source>
        <dbReference type="ARBA" id="ARBA00022906"/>
    </source>
</evidence>
<dbReference type="InterPro" id="IPR006127">
    <property type="entry name" value="ZnuA-like"/>
</dbReference>
<keyword evidence="5" id="KW-0406">Ion transport</keyword>
<feature type="chain" id="PRO_5042145130" description="High-affinity zinc uptake system protein ZnuA" evidence="7">
    <location>
        <begin position="21"/>
        <end position="321"/>
    </location>
</feature>
<keyword evidence="4 7" id="KW-0732">Signal</keyword>
<evidence type="ECO:0000313" key="9">
    <source>
        <dbReference type="Proteomes" id="UP001226762"/>
    </source>
</evidence>
<evidence type="ECO:0000313" key="8">
    <source>
        <dbReference type="EMBL" id="MDQ2090255.1"/>
    </source>
</evidence>
<evidence type="ECO:0000256" key="4">
    <source>
        <dbReference type="ARBA" id="ARBA00022729"/>
    </source>
</evidence>
<comment type="caution">
    <text evidence="8">The sequence shown here is derived from an EMBL/GenBank/DDBJ whole genome shotgun (WGS) entry which is preliminary data.</text>
</comment>
<dbReference type="InterPro" id="IPR050492">
    <property type="entry name" value="Bact_metal-bind_prot9"/>
</dbReference>
<feature type="region of interest" description="Disordered" evidence="6">
    <location>
        <begin position="119"/>
        <end position="158"/>
    </location>
</feature>
<accession>A0AAE3WD37</accession>
<reference evidence="8" key="2">
    <citation type="submission" date="2023-02" db="EMBL/GenBank/DDBJ databases">
        <title>'Rhodoalgimonas zhirmunskyi' gen. nov., isolated from a red alga.</title>
        <authorList>
            <person name="Nedashkovskaya O.I."/>
            <person name="Otstavnykh N.Y."/>
            <person name="Bystritskaya E.P."/>
            <person name="Balabanova L.A."/>
            <person name="Isaeva M.P."/>
        </authorList>
    </citation>
    <scope>NUCLEOTIDE SEQUENCE</scope>
    <source>
        <strain evidence="8">KCTC 52189</strain>
    </source>
</reference>
<feature type="signal peptide" evidence="7">
    <location>
        <begin position="1"/>
        <end position="20"/>
    </location>
</feature>